<organism evidence="3 4">
    <name type="scientific">Leucobacter chromiireducens subsp. solipictus</name>
    <dbReference type="NCBI Taxonomy" id="398235"/>
    <lineage>
        <taxon>Bacteria</taxon>
        <taxon>Bacillati</taxon>
        <taxon>Actinomycetota</taxon>
        <taxon>Actinomycetes</taxon>
        <taxon>Micrococcales</taxon>
        <taxon>Microbacteriaceae</taxon>
        <taxon>Leucobacter</taxon>
    </lineage>
</organism>
<proteinExistence type="inferred from homology"/>
<feature type="region of interest" description="Disordered" evidence="2">
    <location>
        <begin position="1"/>
        <end position="20"/>
    </location>
</feature>
<evidence type="ECO:0000256" key="1">
    <source>
        <dbReference type="ARBA" id="ARBA00005721"/>
    </source>
</evidence>
<evidence type="ECO:0000256" key="2">
    <source>
        <dbReference type="SAM" id="MobiDB-lite"/>
    </source>
</evidence>
<sequence>MTVDDGRDTPDVTPGAFDDLDGHTLEELAEYLDAGRMPPNPAIEASPGCQLALESLGRLRGFTAAALAAEAAAEPTPDEDWVQSILTGIAHDVRAGRRIPIAPAEPDLEVVERDPGSDDGTAVTSPPDGQLGMTEGAVRGVIRSAEAAVPGLLIGRCRFDGAITEWGAPTRVSLEVSVRYGVPIPAGVARLRAEVAARLAQHTELNVSGVDIRVRDVQWTPRRAEEDA</sequence>
<feature type="region of interest" description="Disordered" evidence="2">
    <location>
        <begin position="110"/>
        <end position="132"/>
    </location>
</feature>
<accession>A0ABS1SEL8</accession>
<dbReference type="Proteomes" id="UP001645859">
    <property type="component" value="Unassembled WGS sequence"/>
</dbReference>
<feature type="compositionally biased region" description="Basic and acidic residues" evidence="2">
    <location>
        <begin position="1"/>
        <end position="10"/>
    </location>
</feature>
<gene>
    <name evidence="3" type="ORF">D3230_06740</name>
</gene>
<dbReference type="Pfam" id="PF03780">
    <property type="entry name" value="Asp23"/>
    <property type="match status" value="1"/>
</dbReference>
<dbReference type="RefSeq" id="WP_202344262.1">
    <property type="nucleotide sequence ID" value="NZ_BAAAPI010000013.1"/>
</dbReference>
<reference evidence="3 4" key="1">
    <citation type="submission" date="2018-09" db="EMBL/GenBank/DDBJ databases">
        <title>Comparative genomics of Leucobacter spp.</title>
        <authorList>
            <person name="Reis A.C."/>
            <person name="Kolvenbach B.A."/>
            <person name="Corvini P.F.X."/>
            <person name="Nunes O.C."/>
        </authorList>
    </citation>
    <scope>NUCLEOTIDE SEQUENCE [LARGE SCALE GENOMIC DNA]</scope>
    <source>
        <strain evidence="3 4">TAN 31504</strain>
    </source>
</reference>
<name>A0ABS1SEL8_9MICO</name>
<keyword evidence="4" id="KW-1185">Reference proteome</keyword>
<protein>
    <submittedName>
        <fullName evidence="3">Asp23/Gls24 family envelope stress response protein</fullName>
    </submittedName>
</protein>
<evidence type="ECO:0000313" key="4">
    <source>
        <dbReference type="Proteomes" id="UP001645859"/>
    </source>
</evidence>
<dbReference type="EMBL" id="QYAC01000003">
    <property type="protein sequence ID" value="MBL3678994.1"/>
    <property type="molecule type" value="Genomic_DNA"/>
</dbReference>
<dbReference type="InterPro" id="IPR005531">
    <property type="entry name" value="Asp23"/>
</dbReference>
<comment type="similarity">
    <text evidence="1">Belongs to the asp23 family.</text>
</comment>
<comment type="caution">
    <text evidence="3">The sequence shown here is derived from an EMBL/GenBank/DDBJ whole genome shotgun (WGS) entry which is preliminary data.</text>
</comment>
<evidence type="ECO:0000313" key="3">
    <source>
        <dbReference type="EMBL" id="MBL3678994.1"/>
    </source>
</evidence>